<evidence type="ECO:0000313" key="6">
    <source>
        <dbReference type="Proteomes" id="UP000095284"/>
    </source>
</evidence>
<keyword evidence="1" id="KW-0175">Coiled coil</keyword>
<dbReference type="SMART" id="SM00595">
    <property type="entry name" value="MADF"/>
    <property type="match status" value="1"/>
</dbReference>
<reference evidence="5" key="2">
    <citation type="submission" date="2020-08" db="EMBL/GenBank/DDBJ databases">
        <authorList>
            <person name="Kikuchi T."/>
        </authorList>
    </citation>
    <scope>NUCLEOTIDE SEQUENCE</scope>
    <source>
        <strain evidence="4">Ka4C1</strain>
    </source>
</reference>
<dbReference type="Pfam" id="PF10545">
    <property type="entry name" value="MADF_DNA_bdg"/>
    <property type="match status" value="1"/>
</dbReference>
<dbReference type="GO" id="GO:0005634">
    <property type="term" value="C:nucleus"/>
    <property type="evidence" value="ECO:0007669"/>
    <property type="project" value="TreeGrafter"/>
</dbReference>
<gene>
    <name evidence="4" type="ORF">BXYJ_LOCUS11703</name>
</gene>
<feature type="domain" description="MADF" evidence="3">
    <location>
        <begin position="23"/>
        <end position="117"/>
    </location>
</feature>
<dbReference type="PANTHER" id="PTHR12243">
    <property type="entry name" value="MADF DOMAIN TRANSCRIPTION FACTOR"/>
    <property type="match status" value="1"/>
</dbReference>
<evidence type="ECO:0000313" key="4">
    <source>
        <dbReference type="EMBL" id="CAD5231607.1"/>
    </source>
</evidence>
<evidence type="ECO:0000256" key="1">
    <source>
        <dbReference type="SAM" id="Coils"/>
    </source>
</evidence>
<dbReference type="GO" id="GO:0006357">
    <property type="term" value="P:regulation of transcription by RNA polymerase II"/>
    <property type="evidence" value="ECO:0007669"/>
    <property type="project" value="TreeGrafter"/>
</dbReference>
<dbReference type="EMBL" id="CAJFDI010000005">
    <property type="protein sequence ID" value="CAD5231607.1"/>
    <property type="molecule type" value="Genomic_DNA"/>
</dbReference>
<name>A0A1I7RSN2_BURXY</name>
<dbReference type="GO" id="GO:0005667">
    <property type="term" value="C:transcription regulator complex"/>
    <property type="evidence" value="ECO:0007669"/>
    <property type="project" value="TreeGrafter"/>
</dbReference>
<dbReference type="Proteomes" id="UP000659654">
    <property type="component" value="Unassembled WGS sequence"/>
</dbReference>
<dbReference type="InterPro" id="IPR039353">
    <property type="entry name" value="TF_Adf1"/>
</dbReference>
<dbReference type="AlphaFoldDB" id="A0A1I7RSN2"/>
<dbReference type="Proteomes" id="UP000582659">
    <property type="component" value="Unassembled WGS sequence"/>
</dbReference>
<dbReference type="EMBL" id="CAJFCV020000005">
    <property type="protein sequence ID" value="CAG9122861.1"/>
    <property type="molecule type" value="Genomic_DNA"/>
</dbReference>
<proteinExistence type="predicted"/>
<organism evidence="6 8">
    <name type="scientific">Bursaphelenchus xylophilus</name>
    <name type="common">Pinewood nematode worm</name>
    <name type="synonym">Aphelenchoides xylophilus</name>
    <dbReference type="NCBI Taxonomy" id="6326"/>
    <lineage>
        <taxon>Eukaryota</taxon>
        <taxon>Metazoa</taxon>
        <taxon>Ecdysozoa</taxon>
        <taxon>Nematoda</taxon>
        <taxon>Chromadorea</taxon>
        <taxon>Rhabditida</taxon>
        <taxon>Tylenchina</taxon>
        <taxon>Tylenchomorpha</taxon>
        <taxon>Aphelenchoidea</taxon>
        <taxon>Aphelenchoididae</taxon>
        <taxon>Bursaphelenchus</taxon>
    </lineage>
</organism>
<feature type="region of interest" description="Disordered" evidence="2">
    <location>
        <begin position="169"/>
        <end position="190"/>
    </location>
</feature>
<feature type="coiled-coil region" evidence="1">
    <location>
        <begin position="209"/>
        <end position="250"/>
    </location>
</feature>
<evidence type="ECO:0000256" key="2">
    <source>
        <dbReference type="SAM" id="MobiDB-lite"/>
    </source>
</evidence>
<dbReference type="OrthoDB" id="8195830at2759"/>
<reference evidence="8" key="1">
    <citation type="submission" date="2016-11" db="UniProtKB">
        <authorList>
            <consortium name="WormBaseParasite"/>
        </authorList>
    </citation>
    <scope>IDENTIFICATION</scope>
</reference>
<dbReference type="InterPro" id="IPR006578">
    <property type="entry name" value="MADF-dom"/>
</dbReference>
<dbReference type="Proteomes" id="UP000095284">
    <property type="component" value="Unplaced"/>
</dbReference>
<dbReference type="PANTHER" id="PTHR12243:SF67">
    <property type="entry name" value="COREPRESSOR OF PANGOLIN, ISOFORM A-RELATED"/>
    <property type="match status" value="1"/>
</dbReference>
<protein>
    <submittedName>
        <fullName evidence="4">(pine wood nematode) hypothetical protein</fullName>
    </submittedName>
    <submittedName>
        <fullName evidence="8">MADF domain-containing protein</fullName>
    </submittedName>
</protein>
<evidence type="ECO:0000259" key="3">
    <source>
        <dbReference type="PROSITE" id="PS51029"/>
    </source>
</evidence>
<accession>A0A1I7RSN2</accession>
<sequence length="257" mass="29758">MAESSKENGEKSSVTGNEHFVRDLIEAVRKEEIIYKPGHKFFRHLIKKHQAYLAVARELTGLGYKDISAERVKQKWNTVKTMYYRHKPSCGNPCTSKNSETGYQFCTKLDFLEETEYKFYRNRKTNSKEETSSVASYQDNGAMATVSVNETQDGMDRLYELLNTAENAQLNGDRNSDGDPQYNEESINGDDNRIGIKRSAEWILFDEQINSKKLELMDLQLEHQRILNQKAEHQVRLAKYEADLMEIKLKKLANNNI</sequence>
<keyword evidence="7" id="KW-1185">Reference proteome</keyword>
<evidence type="ECO:0000313" key="8">
    <source>
        <dbReference type="WBParaSite" id="BXY_0373600.1"/>
    </source>
</evidence>
<dbReference type="WBParaSite" id="BXY_0373600.1">
    <property type="protein sequence ID" value="BXY_0373600.1"/>
    <property type="gene ID" value="BXY_0373600"/>
</dbReference>
<evidence type="ECO:0000313" key="7">
    <source>
        <dbReference type="Proteomes" id="UP000659654"/>
    </source>
</evidence>
<evidence type="ECO:0000313" key="5">
    <source>
        <dbReference type="EMBL" id="CAG9122861.1"/>
    </source>
</evidence>
<dbReference type="PROSITE" id="PS51029">
    <property type="entry name" value="MADF"/>
    <property type="match status" value="1"/>
</dbReference>